<dbReference type="PROSITE" id="PS51760">
    <property type="entry name" value="GH10_2"/>
    <property type="match status" value="1"/>
</dbReference>
<dbReference type="PANTHER" id="PTHR31490:SF88">
    <property type="entry name" value="BETA-XYLANASE"/>
    <property type="match status" value="1"/>
</dbReference>
<keyword evidence="12" id="KW-1185">Reference proteome</keyword>
<feature type="domain" description="GH10" evidence="10">
    <location>
        <begin position="240"/>
        <end position="539"/>
    </location>
</feature>
<dbReference type="SMART" id="SM00633">
    <property type="entry name" value="Glyco_10"/>
    <property type="match status" value="1"/>
</dbReference>
<dbReference type="OrthoDB" id="9809277at2"/>
<comment type="caution">
    <text evidence="11">The sequence shown here is derived from an EMBL/GenBank/DDBJ whole genome shotgun (WGS) entry which is preliminary data.</text>
</comment>
<organism evidence="11 12">
    <name type="scientific">Kordia periserrulae</name>
    <dbReference type="NCBI Taxonomy" id="701523"/>
    <lineage>
        <taxon>Bacteria</taxon>
        <taxon>Pseudomonadati</taxon>
        <taxon>Bacteroidota</taxon>
        <taxon>Flavobacteriia</taxon>
        <taxon>Flavobacteriales</taxon>
        <taxon>Flavobacteriaceae</taxon>
        <taxon>Kordia</taxon>
    </lineage>
</organism>
<evidence type="ECO:0000259" key="10">
    <source>
        <dbReference type="PROSITE" id="PS51760"/>
    </source>
</evidence>
<comment type="catalytic activity">
    <reaction evidence="1">
        <text>Endohydrolysis of (1-&gt;4)-beta-D-xylosidic linkages in xylans.</text>
        <dbReference type="EC" id="3.2.1.8"/>
    </reaction>
</comment>
<evidence type="ECO:0000256" key="6">
    <source>
        <dbReference type="ARBA" id="ARBA00022801"/>
    </source>
</evidence>
<evidence type="ECO:0000313" key="11">
    <source>
        <dbReference type="EMBL" id="PTX62337.1"/>
    </source>
</evidence>
<gene>
    <name evidence="11" type="ORF">C8N46_103437</name>
</gene>
<dbReference type="GO" id="GO:0031176">
    <property type="term" value="F:endo-1,4-beta-xylanase activity"/>
    <property type="evidence" value="ECO:0007669"/>
    <property type="project" value="UniProtKB-EC"/>
</dbReference>
<dbReference type="AlphaFoldDB" id="A0A2T6C260"/>
<evidence type="ECO:0000313" key="12">
    <source>
        <dbReference type="Proteomes" id="UP000244090"/>
    </source>
</evidence>
<evidence type="ECO:0000256" key="8">
    <source>
        <dbReference type="ARBA" id="ARBA00023295"/>
    </source>
</evidence>
<dbReference type="PANTHER" id="PTHR31490">
    <property type="entry name" value="GLYCOSYL HYDROLASE"/>
    <property type="match status" value="1"/>
</dbReference>
<keyword evidence="6 11" id="KW-0378">Hydrolase</keyword>
<name>A0A2T6C260_9FLAO</name>
<proteinExistence type="inferred from homology"/>
<keyword evidence="4 11" id="KW-0858">Xylan degradation</keyword>
<evidence type="ECO:0000256" key="2">
    <source>
        <dbReference type="ARBA" id="ARBA00007495"/>
    </source>
</evidence>
<accession>A0A2T6C260</accession>
<dbReference type="Gene3D" id="3.20.20.80">
    <property type="entry name" value="Glycosidases"/>
    <property type="match status" value="1"/>
</dbReference>
<evidence type="ECO:0000256" key="9">
    <source>
        <dbReference type="ARBA" id="ARBA00023326"/>
    </source>
</evidence>
<dbReference type="EMBL" id="QBKT01000003">
    <property type="protein sequence ID" value="PTX62337.1"/>
    <property type="molecule type" value="Genomic_DNA"/>
</dbReference>
<evidence type="ECO:0000256" key="3">
    <source>
        <dbReference type="ARBA" id="ARBA00012590"/>
    </source>
</evidence>
<keyword evidence="9" id="KW-0624">Polysaccharide degradation</keyword>
<evidence type="ECO:0000256" key="5">
    <source>
        <dbReference type="ARBA" id="ARBA00022729"/>
    </source>
</evidence>
<dbReference type="Proteomes" id="UP000244090">
    <property type="component" value="Unassembled WGS sequence"/>
</dbReference>
<evidence type="ECO:0000256" key="7">
    <source>
        <dbReference type="ARBA" id="ARBA00023277"/>
    </source>
</evidence>
<dbReference type="Pfam" id="PF00331">
    <property type="entry name" value="Glyco_hydro_10"/>
    <property type="match status" value="1"/>
</dbReference>
<sequence>MNYTHGNLLFKVKQLILLVLYFVGCISFGFSQQLPKGKNLVNDQKIQYLKTKGEFSKITTSKENETVSFLIETIKEPKFIYNCATSIPIEKKSYPKGTVFLLSYDAKTVTASLETGEAKLLWLFKQLPSYKGNIASTQSISSDWQTYYIPFEANRPIAKEDLGIVMQYGFRPQSFLLKNIKFEVFPKGTQLAQLPKTKITYKGMEANAEWRKLANQRIESIRKGNFTVQFTKDGKPVSEKVVKIELKKHLFPFGARMHAEDIVNNTDDYKNFKKAFNSLVLGNDLKIKRWKNKEKRETTLKALEILQKEGFPVKGHVLVWPGFNYLPTSIKNHTENPEKVIQIIENHVKSILEATNEKISHWDVVNEAYTNRDLQKITGSEDILYKAFQIAAQKQPKARRFTNEYGIISKGGIDTQKQQWYYDFIKRIDENTNGLVQGIGIQSHIGSDLTPPERVLEILSFYATLGKQISISEFTMDIQDAEIREQYTRDFMIAAFSHPNVVEFLFWGNTEDGRGKCDIFTKENEIGIMGKAFFSLVHDAWKTKFNSTTSKNGTLVGRGFYGEYEYSFVEDGKVVKGTFEVKPRSKRTILIEL</sequence>
<keyword evidence="7" id="KW-0119">Carbohydrate metabolism</keyword>
<comment type="similarity">
    <text evidence="2">Belongs to the glycosyl hydrolase 10 (cellulase F) family.</text>
</comment>
<reference evidence="11 12" key="1">
    <citation type="submission" date="2018-04" db="EMBL/GenBank/DDBJ databases">
        <title>Genomic Encyclopedia of Archaeal and Bacterial Type Strains, Phase II (KMG-II): from individual species to whole genera.</title>
        <authorList>
            <person name="Goeker M."/>
        </authorList>
    </citation>
    <scope>NUCLEOTIDE SEQUENCE [LARGE SCALE GENOMIC DNA]</scope>
    <source>
        <strain evidence="11 12">DSM 25731</strain>
    </source>
</reference>
<dbReference type="InterPro" id="IPR001000">
    <property type="entry name" value="GH10_dom"/>
</dbReference>
<protein>
    <recommendedName>
        <fullName evidence="3">endo-1,4-beta-xylanase</fullName>
        <ecNumber evidence="3">3.2.1.8</ecNumber>
    </recommendedName>
</protein>
<keyword evidence="8 11" id="KW-0326">Glycosidase</keyword>
<dbReference type="SUPFAM" id="SSF51445">
    <property type="entry name" value="(Trans)glycosidases"/>
    <property type="match status" value="1"/>
</dbReference>
<evidence type="ECO:0000256" key="4">
    <source>
        <dbReference type="ARBA" id="ARBA00022651"/>
    </source>
</evidence>
<dbReference type="RefSeq" id="WP_108114537.1">
    <property type="nucleotide sequence ID" value="NZ_QBKT01000003.1"/>
</dbReference>
<dbReference type="InterPro" id="IPR044846">
    <property type="entry name" value="GH10"/>
</dbReference>
<keyword evidence="5" id="KW-0732">Signal</keyword>
<dbReference type="InterPro" id="IPR017853">
    <property type="entry name" value="GH"/>
</dbReference>
<dbReference type="EC" id="3.2.1.8" evidence="3"/>
<dbReference type="GO" id="GO:0045493">
    <property type="term" value="P:xylan catabolic process"/>
    <property type="evidence" value="ECO:0007669"/>
    <property type="project" value="UniProtKB-KW"/>
</dbReference>
<evidence type="ECO:0000256" key="1">
    <source>
        <dbReference type="ARBA" id="ARBA00000681"/>
    </source>
</evidence>